<feature type="transmembrane region" description="Helical" evidence="7">
    <location>
        <begin position="287"/>
        <end position="308"/>
    </location>
</feature>
<keyword evidence="4 7" id="KW-0812">Transmembrane</keyword>
<proteinExistence type="inferred from homology"/>
<keyword evidence="9" id="KW-1185">Reference proteome</keyword>
<feature type="transmembrane region" description="Helical" evidence="7">
    <location>
        <begin position="26"/>
        <end position="46"/>
    </location>
</feature>
<accession>A0A515D8Q8</accession>
<keyword evidence="6 7" id="KW-0472">Membrane</keyword>
<dbReference type="Proteomes" id="UP000316798">
    <property type="component" value="Chromosome"/>
</dbReference>
<feature type="transmembrane region" description="Helical" evidence="7">
    <location>
        <begin position="346"/>
        <end position="368"/>
    </location>
</feature>
<keyword evidence="5 7" id="KW-1133">Transmembrane helix</keyword>
<gene>
    <name evidence="8" type="ORF">EUB48_05445</name>
</gene>
<evidence type="ECO:0000313" key="8">
    <source>
        <dbReference type="EMBL" id="QDL36803.1"/>
    </source>
</evidence>
<evidence type="ECO:0000256" key="3">
    <source>
        <dbReference type="ARBA" id="ARBA00022475"/>
    </source>
</evidence>
<dbReference type="RefSeq" id="WP_142817965.1">
    <property type="nucleotide sequence ID" value="NZ_CP035503.1"/>
</dbReference>
<feature type="transmembrane region" description="Helical" evidence="7">
    <location>
        <begin position="143"/>
        <end position="161"/>
    </location>
</feature>
<keyword evidence="3" id="KW-1003">Cell membrane</keyword>
<dbReference type="AlphaFoldDB" id="A0A515D8Q8"/>
<feature type="transmembrane region" description="Helical" evidence="7">
    <location>
        <begin position="320"/>
        <end position="339"/>
    </location>
</feature>
<dbReference type="GO" id="GO:0005886">
    <property type="term" value="C:plasma membrane"/>
    <property type="evidence" value="ECO:0007669"/>
    <property type="project" value="UniProtKB-SubCell"/>
</dbReference>
<dbReference type="EMBL" id="CP035503">
    <property type="protein sequence ID" value="QDL36803.1"/>
    <property type="molecule type" value="Genomic_DNA"/>
</dbReference>
<feature type="transmembrane region" description="Helical" evidence="7">
    <location>
        <begin position="173"/>
        <end position="194"/>
    </location>
</feature>
<dbReference type="InterPro" id="IPR018383">
    <property type="entry name" value="UPF0324_pro"/>
</dbReference>
<feature type="transmembrane region" description="Helical" evidence="7">
    <location>
        <begin position="245"/>
        <end position="263"/>
    </location>
</feature>
<feature type="transmembrane region" description="Helical" evidence="7">
    <location>
        <begin position="53"/>
        <end position="72"/>
    </location>
</feature>
<dbReference type="KEGG" id="rhf:EUB48_05445"/>
<sequence>MTSAATTISRGQATPGAPAPIGLLRLLPGLGVSAALAAAGMALGRIDWLQNHGFSALTLAIVLGMLVGNTVYPRFATASGAGVTFSKQNLLRLGVVLYGMRLTMQDIGHVGLAGVTIDALVLSSTFALACLVGTRWLGLDRKTAMLIGAGSSICGAAAVMAAEPVVRARAEQVTVAVATVVVFGTLGIFLYPLLFDLNQYWHVIPGGAHTFGIYAGSTIHEVAQVVAAARSIGPDAADSAVIAKMVRVMMLAPFLIMLSAWLARDDARRDEQDGATRNATTAPRKVTVPWFAFAFVGVVLFNSLQWLPAPVVAAVTEIDTALLAMAMAALGLSTHVGAIRKAGVKPLLLAAILFSWLVAGGAMINHWVPVLLG</sequence>
<name>A0A515D8Q8_9BURK</name>
<evidence type="ECO:0000313" key="9">
    <source>
        <dbReference type="Proteomes" id="UP000316798"/>
    </source>
</evidence>
<evidence type="ECO:0000256" key="1">
    <source>
        <dbReference type="ARBA" id="ARBA00004651"/>
    </source>
</evidence>
<evidence type="ECO:0000256" key="5">
    <source>
        <dbReference type="ARBA" id="ARBA00022989"/>
    </source>
</evidence>
<protein>
    <submittedName>
        <fullName evidence="8">YeiH family putative sulfate export transporter</fullName>
    </submittedName>
</protein>
<dbReference type="Pfam" id="PF03601">
    <property type="entry name" value="Cons_hypoth698"/>
    <property type="match status" value="1"/>
</dbReference>
<feature type="transmembrane region" description="Helical" evidence="7">
    <location>
        <begin position="110"/>
        <end position="137"/>
    </location>
</feature>
<evidence type="ECO:0000256" key="4">
    <source>
        <dbReference type="ARBA" id="ARBA00022692"/>
    </source>
</evidence>
<dbReference type="OrthoDB" id="9805703at2"/>
<comment type="similarity">
    <text evidence="2">Belongs to the UPF0324 family.</text>
</comment>
<evidence type="ECO:0000256" key="7">
    <source>
        <dbReference type="SAM" id="Phobius"/>
    </source>
</evidence>
<dbReference type="NCBIfam" id="TIGR00698">
    <property type="entry name" value="YeiH family putative sulfate export transporter"/>
    <property type="match status" value="1"/>
</dbReference>
<dbReference type="PANTHER" id="PTHR30106">
    <property type="entry name" value="INNER MEMBRANE PROTEIN YEIH-RELATED"/>
    <property type="match status" value="1"/>
</dbReference>
<dbReference type="InterPro" id="IPR004630">
    <property type="entry name" value="UPF0324_YeiH-like"/>
</dbReference>
<comment type="subcellular location">
    <subcellularLocation>
        <location evidence="1">Cell membrane</location>
        <topology evidence="1">Multi-pass membrane protein</topology>
    </subcellularLocation>
</comment>
<evidence type="ECO:0000256" key="2">
    <source>
        <dbReference type="ARBA" id="ARBA00007977"/>
    </source>
</evidence>
<dbReference type="PANTHER" id="PTHR30106:SF2">
    <property type="entry name" value="UPF0324 INNER MEMBRANE PROTEIN YEIH"/>
    <property type="match status" value="1"/>
</dbReference>
<organism evidence="8 9">
    <name type="scientific">Rhodoferax sediminis</name>
    <dbReference type="NCBI Taxonomy" id="2509614"/>
    <lineage>
        <taxon>Bacteria</taxon>
        <taxon>Pseudomonadati</taxon>
        <taxon>Pseudomonadota</taxon>
        <taxon>Betaproteobacteria</taxon>
        <taxon>Burkholderiales</taxon>
        <taxon>Comamonadaceae</taxon>
        <taxon>Rhodoferax</taxon>
    </lineage>
</organism>
<evidence type="ECO:0000256" key="6">
    <source>
        <dbReference type="ARBA" id="ARBA00023136"/>
    </source>
</evidence>
<reference evidence="8 9" key="1">
    <citation type="submission" date="2019-01" db="EMBL/GenBank/DDBJ databases">
        <title>Genomic insights into a novel species Rhodoferax sp.</title>
        <authorList>
            <person name="Jin L."/>
        </authorList>
    </citation>
    <scope>NUCLEOTIDE SEQUENCE [LARGE SCALE GENOMIC DNA]</scope>
    <source>
        <strain evidence="8 9">CHu59-6-5</strain>
    </source>
</reference>